<dbReference type="InterPro" id="IPR019160">
    <property type="entry name" value="Sec3_CC"/>
</dbReference>
<dbReference type="PANTHER" id="PTHR16092">
    <property type="entry name" value="SEC3/SYNTAXIN-RELATED"/>
    <property type="match status" value="1"/>
</dbReference>
<dbReference type="OrthoDB" id="27109at2759"/>
<evidence type="ECO:0000259" key="2">
    <source>
        <dbReference type="Pfam" id="PF09763"/>
    </source>
</evidence>
<name>A0A0F9WUB9_9MICR</name>
<dbReference type="Pfam" id="PF09763">
    <property type="entry name" value="Sec3_CC"/>
    <property type="match status" value="1"/>
</dbReference>
<dbReference type="Proteomes" id="UP000034350">
    <property type="component" value="Unassembled WGS sequence"/>
</dbReference>
<keyword evidence="1" id="KW-0175">Coiled coil</keyword>
<dbReference type="VEuPathDB" id="MicrosporidiaDB:AAJ76_4000114452"/>
<dbReference type="GeneID" id="36320440"/>
<dbReference type="EMBL" id="JPQZ01000004">
    <property type="protein sequence ID" value="KKO76358.1"/>
    <property type="molecule type" value="Genomic_DNA"/>
</dbReference>
<evidence type="ECO:0000256" key="1">
    <source>
        <dbReference type="SAM" id="Coils"/>
    </source>
</evidence>
<gene>
    <name evidence="3" type="ORF">AAJ76_4000114452</name>
</gene>
<feature type="coiled-coil region" evidence="1">
    <location>
        <begin position="53"/>
        <end position="80"/>
    </location>
</feature>
<dbReference type="GO" id="GO:0006887">
    <property type="term" value="P:exocytosis"/>
    <property type="evidence" value="ECO:0007669"/>
    <property type="project" value="InterPro"/>
</dbReference>
<protein>
    <submittedName>
        <fullName evidence="3">Exocyst complex component sec3-like protein</fullName>
    </submittedName>
</protein>
<dbReference type="VEuPathDB" id="MicrosporidiaDB:G9O61_00g006870"/>
<reference evidence="3 4" key="1">
    <citation type="journal article" date="2015" name="Environ. Microbiol.">
        <title>Genome analyses suggest the presence of polyploidy and recent human-driven expansions in eight global populations of the honeybee pathogen Nosema ceranae.</title>
        <authorList>
            <person name="Pelin A."/>
            <person name="Selman M."/>
            <person name="Aris-Brosou S."/>
            <person name="Farinelli L."/>
            <person name="Corradi N."/>
        </authorList>
    </citation>
    <scope>NUCLEOTIDE SEQUENCE [LARGE SCALE GENOMIC DNA]</scope>
    <source>
        <strain evidence="3 4">PA08 1199</strain>
    </source>
</reference>
<accession>A0A0F9WUB9</accession>
<comment type="caution">
    <text evidence="3">The sequence shown here is derived from an EMBL/GenBank/DDBJ whole genome shotgun (WGS) entry which is preliminary data.</text>
</comment>
<keyword evidence="4" id="KW-1185">Reference proteome</keyword>
<dbReference type="GO" id="GO:0006893">
    <property type="term" value="P:Golgi to plasma membrane transport"/>
    <property type="evidence" value="ECO:0007669"/>
    <property type="project" value="TreeGrafter"/>
</dbReference>
<evidence type="ECO:0000313" key="3">
    <source>
        <dbReference type="EMBL" id="KKO76358.1"/>
    </source>
</evidence>
<sequence length="481" mass="57388">MEKEIDDLFLNDNDTGYTDKTIQNLENSVHKFESLSSYFNLIKDKISNIDINAELYNVKLERLANEMKDIEDKNTKLENEILYQTSIYETLKDLLIKLEIKEEHFINLETESFTGEGLIKIEEAVEALENFFVTDFTIRVVTEKQQRVNATLIMFYNRFINFISNLLKNDKSTEDFKVHSELYQKLERYKYLYKMSERYDKIYAKLCNLYVDHARIKYERELVLYLKKLYGLNIESTTKSNLEQSVQTVLETYQYILKVENNFLCSMNIKTDLENIFTKENQMIYNFFKDLYNKYNIEIICYLNNNIKDTSKDIELYKKFQDELIILVGKLKKNFLQNEAELKDAEKGVERFEKYVKLSDMEDFNNTLLRINTSRIKRNLDKADIFNVIAIKRLFDKLQDIYECNCEEYHDAIKESDKKLEKTVIDYVFEDGDEIEQIKKIQTNIKGTKIFVKKIKSQIFDIIKSNLKDDKKKLAKDILLE</sequence>
<dbReference type="VEuPathDB" id="MicrosporidiaDB:NCER_101502"/>
<dbReference type="PANTHER" id="PTHR16092:SF14">
    <property type="entry name" value="EXOCYST COMPLEX COMPONENT 1 ISOFORM X1"/>
    <property type="match status" value="1"/>
</dbReference>
<dbReference type="GO" id="GO:0005546">
    <property type="term" value="F:phosphatidylinositol-4,5-bisphosphate binding"/>
    <property type="evidence" value="ECO:0007669"/>
    <property type="project" value="TreeGrafter"/>
</dbReference>
<dbReference type="GO" id="GO:0005886">
    <property type="term" value="C:plasma membrane"/>
    <property type="evidence" value="ECO:0007669"/>
    <property type="project" value="TreeGrafter"/>
</dbReference>
<dbReference type="GO" id="GO:0000145">
    <property type="term" value="C:exocyst"/>
    <property type="evidence" value="ECO:0007669"/>
    <property type="project" value="InterPro"/>
</dbReference>
<organism evidence="3 4">
    <name type="scientific">Vairimorpha ceranae</name>
    <dbReference type="NCBI Taxonomy" id="40302"/>
    <lineage>
        <taxon>Eukaryota</taxon>
        <taxon>Fungi</taxon>
        <taxon>Fungi incertae sedis</taxon>
        <taxon>Microsporidia</taxon>
        <taxon>Nosematidae</taxon>
        <taxon>Vairimorpha</taxon>
    </lineage>
</organism>
<feature type="domain" description="Exocyst complex component Sec3 coiled-coil" evidence="2">
    <location>
        <begin position="20"/>
        <end position="129"/>
    </location>
</feature>
<dbReference type="RefSeq" id="XP_024332100.1">
    <property type="nucleotide sequence ID" value="XM_024475495.1"/>
</dbReference>
<evidence type="ECO:0000313" key="4">
    <source>
        <dbReference type="Proteomes" id="UP000034350"/>
    </source>
</evidence>
<proteinExistence type="predicted"/>
<dbReference type="AlphaFoldDB" id="A0A0F9WUB9"/>